<dbReference type="AlphaFoldDB" id="A0A367JG48"/>
<organism evidence="1 2">
    <name type="scientific">Rhizopus stolonifer</name>
    <name type="common">Rhizopus nigricans</name>
    <dbReference type="NCBI Taxonomy" id="4846"/>
    <lineage>
        <taxon>Eukaryota</taxon>
        <taxon>Fungi</taxon>
        <taxon>Fungi incertae sedis</taxon>
        <taxon>Mucoromycota</taxon>
        <taxon>Mucoromycotina</taxon>
        <taxon>Mucoromycetes</taxon>
        <taxon>Mucorales</taxon>
        <taxon>Mucorineae</taxon>
        <taxon>Rhizopodaceae</taxon>
        <taxon>Rhizopus</taxon>
    </lineage>
</organism>
<evidence type="ECO:0000313" key="2">
    <source>
        <dbReference type="Proteomes" id="UP000253551"/>
    </source>
</evidence>
<comment type="caution">
    <text evidence="1">The sequence shown here is derived from an EMBL/GenBank/DDBJ whole genome shotgun (WGS) entry which is preliminary data.</text>
</comment>
<keyword evidence="2" id="KW-1185">Reference proteome</keyword>
<gene>
    <name evidence="1" type="ORF">CU098_009287</name>
</gene>
<proteinExistence type="predicted"/>
<dbReference type="Proteomes" id="UP000253551">
    <property type="component" value="Unassembled WGS sequence"/>
</dbReference>
<name>A0A367JG48_RHIST</name>
<evidence type="ECO:0000313" key="1">
    <source>
        <dbReference type="EMBL" id="RCH88701.1"/>
    </source>
</evidence>
<protein>
    <submittedName>
        <fullName evidence="1">Uncharacterized protein</fullName>
    </submittedName>
</protein>
<dbReference type="OrthoDB" id="2269854at2759"/>
<dbReference type="EMBL" id="PJQM01003473">
    <property type="protein sequence ID" value="RCH88701.1"/>
    <property type="molecule type" value="Genomic_DNA"/>
</dbReference>
<sequence length="266" mass="30718">MKNLCNLPDSLNAYTEAIREASDITELKKRLSQELEDPACEWIRNTMLDYLRLFKYNYMPLTDQTEGDMLRRVWLFIGTLFDNSKIRFRGGEKSSKASSASRNQDRTISAVDKMARKLVGRKSRYAVHTTTLEVRLLRVWVLKDMLYRLYQSAPSTVHDLVLPCFLLFETKFTLVVCDWPAGYVCCINKSSPLDLPADVDEMNNQLISILRVVCQARLFRENSQKLVRQSPVVVDFGIVKHDSVLPCFYSEANKQKRQRSSQITEG</sequence>
<reference evidence="1 2" key="1">
    <citation type="journal article" date="2018" name="G3 (Bethesda)">
        <title>Phylogenetic and Phylogenomic Definition of Rhizopus Species.</title>
        <authorList>
            <person name="Gryganskyi A.P."/>
            <person name="Golan J."/>
            <person name="Dolatabadi S."/>
            <person name="Mondo S."/>
            <person name="Robb S."/>
            <person name="Idnurm A."/>
            <person name="Muszewska A."/>
            <person name="Steczkiewicz K."/>
            <person name="Masonjones S."/>
            <person name="Liao H.L."/>
            <person name="Gajdeczka M.T."/>
            <person name="Anike F."/>
            <person name="Vuek A."/>
            <person name="Anishchenko I.M."/>
            <person name="Voigt K."/>
            <person name="de Hoog G.S."/>
            <person name="Smith M.E."/>
            <person name="Heitman J."/>
            <person name="Vilgalys R."/>
            <person name="Stajich J.E."/>
        </authorList>
    </citation>
    <scope>NUCLEOTIDE SEQUENCE [LARGE SCALE GENOMIC DNA]</scope>
    <source>
        <strain evidence="1 2">LSU 92-RS-03</strain>
    </source>
</reference>
<accession>A0A367JG48</accession>